<dbReference type="CDD" id="cd10548">
    <property type="entry name" value="cupin_CDO"/>
    <property type="match status" value="1"/>
</dbReference>
<keyword evidence="13" id="KW-1185">Reference proteome</keyword>
<evidence type="ECO:0000313" key="12">
    <source>
        <dbReference type="EMBL" id="KAJ8035052.1"/>
    </source>
</evidence>
<dbReference type="InterPro" id="IPR010300">
    <property type="entry name" value="CDO_1"/>
</dbReference>
<comment type="pathway">
    <text evidence="1 11">Organosulfur biosynthesis; taurine biosynthesis; hypotaurine from L-cysteine: step 1/2.</text>
</comment>
<keyword evidence="5 9" id="KW-0883">Thioether bond</keyword>
<organism evidence="12 13">
    <name type="scientific">Holothuria leucospilota</name>
    <name type="common">Black long sea cucumber</name>
    <name type="synonym">Mertensiothuria leucospilota</name>
    <dbReference type="NCBI Taxonomy" id="206669"/>
    <lineage>
        <taxon>Eukaryota</taxon>
        <taxon>Metazoa</taxon>
        <taxon>Echinodermata</taxon>
        <taxon>Eleutherozoa</taxon>
        <taxon>Echinozoa</taxon>
        <taxon>Holothuroidea</taxon>
        <taxon>Aspidochirotacea</taxon>
        <taxon>Aspidochirotida</taxon>
        <taxon>Holothuriidae</taxon>
        <taxon>Holothuria</taxon>
    </lineage>
</organism>
<accession>A0A9Q1H4G1</accession>
<dbReference type="GO" id="GO:0008198">
    <property type="term" value="F:ferrous iron binding"/>
    <property type="evidence" value="ECO:0007669"/>
    <property type="project" value="UniProtKB-ARBA"/>
</dbReference>
<evidence type="ECO:0000313" key="13">
    <source>
        <dbReference type="Proteomes" id="UP001152320"/>
    </source>
</evidence>
<sequence length="205" mass="23766">MERRFIKSPSSLDELIESLHVLFESDKVNVEEVQEVMENYKSNEDHWGKFADYDHNRYTRNLVDEGNGKFNLMLLCWGESQGSSIHSHSNAHCFMKILDGSLTETLYSWPEKGTKKKPMQQLASNDYNENEVAYICDEKGLHRVENKSHTDTACSLHLYSPPFDSCQCFDQRTSKAYSTKVTFWTKYGKRTPFNVSEFPRLSSGH</sequence>
<dbReference type="Pfam" id="PF05995">
    <property type="entry name" value="CDO_I"/>
    <property type="match status" value="1"/>
</dbReference>
<dbReference type="Proteomes" id="UP001152320">
    <property type="component" value="Chromosome 10"/>
</dbReference>
<comment type="caution">
    <text evidence="12">The sequence shown here is derived from an EMBL/GenBank/DDBJ whole genome shotgun (WGS) entry which is preliminary data.</text>
</comment>
<comment type="cofactor">
    <cofactor evidence="11">
        <name>Fe cation</name>
        <dbReference type="ChEBI" id="CHEBI:24875"/>
    </cofactor>
    <text evidence="11">Binds 1 Fe cation per subunit.</text>
</comment>
<evidence type="ECO:0000256" key="10">
    <source>
        <dbReference type="PIRSR" id="PIRSR610300-51"/>
    </source>
</evidence>
<evidence type="ECO:0000256" key="7">
    <source>
        <dbReference type="ARBA" id="ARBA00023002"/>
    </source>
</evidence>
<comment type="catalytic activity">
    <reaction evidence="11">
        <text>L-cysteine + O2 = 3-sulfino-L-alanine + H(+)</text>
        <dbReference type="Rhea" id="RHEA:20441"/>
        <dbReference type="ChEBI" id="CHEBI:15378"/>
        <dbReference type="ChEBI" id="CHEBI:15379"/>
        <dbReference type="ChEBI" id="CHEBI:35235"/>
        <dbReference type="ChEBI" id="CHEBI:61085"/>
        <dbReference type="EC" id="1.13.11.20"/>
    </reaction>
</comment>
<evidence type="ECO:0000256" key="2">
    <source>
        <dbReference type="ARBA" id="ARBA00006622"/>
    </source>
</evidence>
<evidence type="ECO:0000256" key="9">
    <source>
        <dbReference type="PIRSR" id="PIRSR610300-50"/>
    </source>
</evidence>
<reference evidence="12" key="1">
    <citation type="submission" date="2021-10" db="EMBL/GenBank/DDBJ databases">
        <title>Tropical sea cucumber genome reveals ecological adaptation and Cuvierian tubules defense mechanism.</title>
        <authorList>
            <person name="Chen T."/>
        </authorList>
    </citation>
    <scope>NUCLEOTIDE SEQUENCE</scope>
    <source>
        <strain evidence="12">Nanhai2018</strain>
        <tissue evidence="12">Muscle</tissue>
    </source>
</reference>
<dbReference type="InterPro" id="IPR014710">
    <property type="entry name" value="RmlC-like_jellyroll"/>
</dbReference>
<keyword evidence="8 10" id="KW-0408">Iron</keyword>
<dbReference type="PANTHER" id="PTHR12918:SF1">
    <property type="entry name" value="CYSTEINE DIOXYGENASE TYPE 1"/>
    <property type="match status" value="1"/>
</dbReference>
<dbReference type="GO" id="GO:0042412">
    <property type="term" value="P:taurine biosynthetic process"/>
    <property type="evidence" value="ECO:0007669"/>
    <property type="project" value="UniProtKB-UniRule"/>
</dbReference>
<evidence type="ECO:0000256" key="8">
    <source>
        <dbReference type="ARBA" id="ARBA00023004"/>
    </source>
</evidence>
<gene>
    <name evidence="12" type="ORF">HOLleu_22139</name>
</gene>
<evidence type="ECO:0000256" key="6">
    <source>
        <dbReference type="ARBA" id="ARBA00022964"/>
    </source>
</evidence>
<dbReference type="EMBL" id="JAIZAY010000010">
    <property type="protein sequence ID" value="KAJ8035052.1"/>
    <property type="molecule type" value="Genomic_DNA"/>
</dbReference>
<name>A0A9Q1H4G1_HOLLE</name>
<dbReference type="PANTHER" id="PTHR12918">
    <property type="entry name" value="CYSTEINE DIOXYGENASE"/>
    <property type="match status" value="1"/>
</dbReference>
<evidence type="ECO:0000256" key="4">
    <source>
        <dbReference type="ARBA" id="ARBA00022723"/>
    </source>
</evidence>
<dbReference type="GO" id="GO:0019448">
    <property type="term" value="P:L-cysteine catabolic process"/>
    <property type="evidence" value="ECO:0007669"/>
    <property type="project" value="TreeGrafter"/>
</dbReference>
<dbReference type="SUPFAM" id="SSF51182">
    <property type="entry name" value="RmlC-like cupins"/>
    <property type="match status" value="1"/>
</dbReference>
<dbReference type="AlphaFoldDB" id="A0A9Q1H4G1"/>
<comment type="similarity">
    <text evidence="2 11">Belongs to the cysteine dioxygenase family.</text>
</comment>
<keyword evidence="7 11" id="KW-0560">Oxidoreductase</keyword>
<evidence type="ECO:0000256" key="5">
    <source>
        <dbReference type="ARBA" id="ARBA00022784"/>
    </source>
</evidence>
<feature type="cross-link" description="3'-(S-cysteinyl)-tyrosine (Cys-Tyr)" evidence="9">
    <location>
        <begin position="93"/>
        <end position="159"/>
    </location>
</feature>
<feature type="binding site" evidence="10">
    <location>
        <position position="86"/>
    </location>
    <ligand>
        <name>Fe cation</name>
        <dbReference type="ChEBI" id="CHEBI:24875"/>
        <note>catalytic</note>
    </ligand>
</feature>
<evidence type="ECO:0000256" key="11">
    <source>
        <dbReference type="RuleBase" id="RU366010"/>
    </source>
</evidence>
<protein>
    <recommendedName>
        <fullName evidence="3 11">Cysteine dioxygenase</fullName>
        <ecNumber evidence="3 11">1.13.11.20</ecNumber>
    </recommendedName>
</protein>
<dbReference type="InterPro" id="IPR011051">
    <property type="entry name" value="RmlC_Cupin_sf"/>
</dbReference>
<dbReference type="Gene3D" id="2.60.120.10">
    <property type="entry name" value="Jelly Rolls"/>
    <property type="match status" value="1"/>
</dbReference>
<proteinExistence type="inferred from homology"/>
<evidence type="ECO:0000256" key="1">
    <source>
        <dbReference type="ARBA" id="ARBA00004759"/>
    </source>
</evidence>
<dbReference type="FunFam" id="2.60.120.10:FF:000045">
    <property type="entry name" value="Cysteine dioxygenase 1"/>
    <property type="match status" value="1"/>
</dbReference>
<feature type="binding site" evidence="10">
    <location>
        <position position="142"/>
    </location>
    <ligand>
        <name>Fe cation</name>
        <dbReference type="ChEBI" id="CHEBI:24875"/>
        <note>catalytic</note>
    </ligand>
</feature>
<keyword evidence="4 10" id="KW-0479">Metal-binding</keyword>
<keyword evidence="6 11" id="KW-0223">Dioxygenase</keyword>
<dbReference type="GO" id="GO:0017172">
    <property type="term" value="F:cysteine dioxygenase activity"/>
    <property type="evidence" value="ECO:0007669"/>
    <property type="project" value="UniProtKB-UniRule"/>
</dbReference>
<dbReference type="OrthoDB" id="543511at2759"/>
<feature type="binding site" evidence="10">
    <location>
        <position position="88"/>
    </location>
    <ligand>
        <name>Fe cation</name>
        <dbReference type="ChEBI" id="CHEBI:24875"/>
        <note>catalytic</note>
    </ligand>
</feature>
<dbReference type="EC" id="1.13.11.20" evidence="3 11"/>
<evidence type="ECO:0000256" key="3">
    <source>
        <dbReference type="ARBA" id="ARBA00013133"/>
    </source>
</evidence>